<feature type="transmembrane region" description="Helical" evidence="7">
    <location>
        <begin position="231"/>
        <end position="252"/>
    </location>
</feature>
<reference evidence="9" key="1">
    <citation type="submission" date="2021-10" db="EMBL/GenBank/DDBJ databases">
        <title>Anaerobic single-cell dispensing facilitates the cultivation of human gut bacteria.</title>
        <authorList>
            <person name="Afrizal A."/>
        </authorList>
    </citation>
    <scope>NUCLEOTIDE SEQUENCE</scope>
    <source>
        <strain evidence="9">CLA-AA-H250</strain>
    </source>
</reference>
<keyword evidence="3" id="KW-1003">Cell membrane</keyword>
<evidence type="ECO:0000256" key="7">
    <source>
        <dbReference type="RuleBase" id="RU363032"/>
    </source>
</evidence>
<name>A0AAE3DI09_9FIRM</name>
<comment type="similarity">
    <text evidence="7">Belongs to the binding-protein-dependent transport system permease family.</text>
</comment>
<keyword evidence="10" id="KW-1185">Reference proteome</keyword>
<organism evidence="9 10">
    <name type="scientific">Hominenteromicrobium mulieris</name>
    <dbReference type="NCBI Taxonomy" id="2885357"/>
    <lineage>
        <taxon>Bacteria</taxon>
        <taxon>Bacillati</taxon>
        <taxon>Bacillota</taxon>
        <taxon>Clostridia</taxon>
        <taxon>Eubacteriales</taxon>
        <taxon>Oscillospiraceae</taxon>
        <taxon>Hominenteromicrobium</taxon>
    </lineage>
</organism>
<evidence type="ECO:0000313" key="9">
    <source>
        <dbReference type="EMBL" id="MCC2137810.1"/>
    </source>
</evidence>
<protein>
    <submittedName>
        <fullName evidence="9">ABC transporter permease subunit</fullName>
    </submittedName>
</protein>
<dbReference type="Gene3D" id="1.10.3720.10">
    <property type="entry name" value="MetI-like"/>
    <property type="match status" value="1"/>
</dbReference>
<dbReference type="GO" id="GO:0055085">
    <property type="term" value="P:transmembrane transport"/>
    <property type="evidence" value="ECO:0007669"/>
    <property type="project" value="InterPro"/>
</dbReference>
<accession>A0AAE3DI09</accession>
<feature type="transmembrane region" description="Helical" evidence="7">
    <location>
        <begin position="125"/>
        <end position="149"/>
    </location>
</feature>
<evidence type="ECO:0000313" key="10">
    <source>
        <dbReference type="Proteomes" id="UP001199424"/>
    </source>
</evidence>
<comment type="subcellular location">
    <subcellularLocation>
        <location evidence="1 7">Cell membrane</location>
        <topology evidence="1 7">Multi-pass membrane protein</topology>
    </subcellularLocation>
</comment>
<evidence type="ECO:0000256" key="1">
    <source>
        <dbReference type="ARBA" id="ARBA00004651"/>
    </source>
</evidence>
<evidence type="ECO:0000256" key="5">
    <source>
        <dbReference type="ARBA" id="ARBA00022989"/>
    </source>
</evidence>
<comment type="caution">
    <text evidence="9">The sequence shown here is derived from an EMBL/GenBank/DDBJ whole genome shotgun (WGS) entry which is preliminary data.</text>
</comment>
<evidence type="ECO:0000259" key="8">
    <source>
        <dbReference type="PROSITE" id="PS50928"/>
    </source>
</evidence>
<dbReference type="Pfam" id="PF00528">
    <property type="entry name" value="BPD_transp_1"/>
    <property type="match status" value="1"/>
</dbReference>
<keyword evidence="2 7" id="KW-0813">Transport</keyword>
<dbReference type="AlphaFoldDB" id="A0AAE3DI09"/>
<dbReference type="SUPFAM" id="SSF161098">
    <property type="entry name" value="MetI-like"/>
    <property type="match status" value="1"/>
</dbReference>
<feature type="transmembrane region" description="Helical" evidence="7">
    <location>
        <begin position="286"/>
        <end position="308"/>
    </location>
</feature>
<keyword evidence="4 7" id="KW-0812">Transmembrane</keyword>
<dbReference type="GO" id="GO:0005886">
    <property type="term" value="C:plasma membrane"/>
    <property type="evidence" value="ECO:0007669"/>
    <property type="project" value="UniProtKB-SubCell"/>
</dbReference>
<keyword evidence="6 7" id="KW-0472">Membrane</keyword>
<proteinExistence type="inferred from homology"/>
<dbReference type="InterPro" id="IPR035906">
    <property type="entry name" value="MetI-like_sf"/>
</dbReference>
<dbReference type="Proteomes" id="UP001199424">
    <property type="component" value="Unassembled WGS sequence"/>
</dbReference>
<dbReference type="PANTHER" id="PTHR43227:SF11">
    <property type="entry name" value="BLL4140 PROTEIN"/>
    <property type="match status" value="1"/>
</dbReference>
<dbReference type="EMBL" id="JAJEQC010000016">
    <property type="protein sequence ID" value="MCC2137810.1"/>
    <property type="molecule type" value="Genomic_DNA"/>
</dbReference>
<feature type="transmembrane region" description="Helical" evidence="7">
    <location>
        <begin position="28"/>
        <end position="47"/>
    </location>
</feature>
<feature type="transmembrane region" description="Helical" evidence="7">
    <location>
        <begin position="88"/>
        <end position="113"/>
    </location>
</feature>
<dbReference type="InterPro" id="IPR050809">
    <property type="entry name" value="UgpAE/MalFG_permease"/>
</dbReference>
<feature type="domain" description="ABC transmembrane type-1" evidence="8">
    <location>
        <begin position="89"/>
        <end position="305"/>
    </location>
</feature>
<evidence type="ECO:0000256" key="3">
    <source>
        <dbReference type="ARBA" id="ARBA00022475"/>
    </source>
</evidence>
<dbReference type="CDD" id="cd06261">
    <property type="entry name" value="TM_PBP2"/>
    <property type="match status" value="1"/>
</dbReference>
<dbReference type="PROSITE" id="PS50928">
    <property type="entry name" value="ABC_TM1"/>
    <property type="match status" value="1"/>
</dbReference>
<evidence type="ECO:0000256" key="2">
    <source>
        <dbReference type="ARBA" id="ARBA00022448"/>
    </source>
</evidence>
<keyword evidence="5 7" id="KW-1133">Transmembrane helix</keyword>
<sequence length="318" mass="35917">MTENPMGRQRSGWRYKLYRAGRRIQRNWGLYLLLLPAVVLLFCFNYLPMYGVQIAFRDFSPSQGIQGSPWVGLLNFQKFFNSFQSKNLIWNTVSLSLYSLIAGFPFPIILALMVNQIRVKRFKQVLQVVTYLPHFISTVVMVGIMLILLSPSNGIYGNLARVLGVQNPVNIMGEASAFQHVYVWSDVWQHAGWDSIIYIAALAAVDPSLYEAATVDGASKIQRLWHIDVPFLIPTAVILLIMRAGNVMNLGFEKVYLMQNPLNTSISEVISTYVYKIGMISNQYSLSAAVNLFNTVINFVLLLLVNGFSKKLGDTSLW</sequence>
<dbReference type="InterPro" id="IPR000515">
    <property type="entry name" value="MetI-like"/>
</dbReference>
<gene>
    <name evidence="9" type="ORF">LKD31_12440</name>
</gene>
<dbReference type="PANTHER" id="PTHR43227">
    <property type="entry name" value="BLL4140 PROTEIN"/>
    <property type="match status" value="1"/>
</dbReference>
<dbReference type="RefSeq" id="WP_308449950.1">
    <property type="nucleotide sequence ID" value="NZ_JAJEQC010000016.1"/>
</dbReference>
<evidence type="ECO:0000256" key="4">
    <source>
        <dbReference type="ARBA" id="ARBA00022692"/>
    </source>
</evidence>
<evidence type="ECO:0000256" key="6">
    <source>
        <dbReference type="ARBA" id="ARBA00023136"/>
    </source>
</evidence>